<accession>A0A9Q9E2D1</accession>
<evidence type="ECO:0000313" key="1">
    <source>
        <dbReference type="EMBL" id="USS88642.1"/>
    </source>
</evidence>
<dbReference type="EMBL" id="CP097119">
    <property type="protein sequence ID" value="USS88642.1"/>
    <property type="molecule type" value="Genomic_DNA"/>
</dbReference>
<dbReference type="AlphaFoldDB" id="A0A9Q9E2D1"/>
<reference evidence="1" key="1">
    <citation type="submission" date="2022-05" db="EMBL/GenBank/DDBJ databases">
        <authorList>
            <person name="Oliphant S.A."/>
            <person name="Watson-Haigh N.S."/>
            <person name="Sumby K.M."/>
            <person name="Gardner J.M."/>
            <person name="Jiranek V."/>
        </authorList>
    </citation>
    <scope>NUCLEOTIDE SEQUENCE</scope>
    <source>
        <strain evidence="1">KI4_B1</strain>
    </source>
</reference>
<evidence type="ECO:0000313" key="2">
    <source>
        <dbReference type="Proteomes" id="UP001055911"/>
    </source>
</evidence>
<proteinExistence type="predicted"/>
<name>A0A9Q9E2D1_9LACO</name>
<organism evidence="1 2">
    <name type="scientific">Fructilactobacillus cliffordii</name>
    <dbReference type="NCBI Taxonomy" id="2940299"/>
    <lineage>
        <taxon>Bacteria</taxon>
        <taxon>Bacillati</taxon>
        <taxon>Bacillota</taxon>
        <taxon>Bacilli</taxon>
        <taxon>Lactobacillales</taxon>
        <taxon>Lactobacillaceae</taxon>
        <taxon>Fructilactobacillus</taxon>
    </lineage>
</organism>
<gene>
    <name evidence="1" type="ORF">M3M40_03840</name>
</gene>
<dbReference type="RefSeq" id="WP_252766159.1">
    <property type="nucleotide sequence ID" value="NZ_CP097119.1"/>
</dbReference>
<keyword evidence="2" id="KW-1185">Reference proteome</keyword>
<dbReference type="Proteomes" id="UP001055911">
    <property type="component" value="Chromosome"/>
</dbReference>
<sequence length="102" mass="11002">MLTPVFDPLTEAETDPLTEVDVELSADVLNCVLVESEPLVDLLAEILLSTCLTEEESLTLALSEALFTLLSLVFALIEALVLAETELLPEPASFILSLLDSI</sequence>
<protein>
    <submittedName>
        <fullName evidence="1">Uncharacterized protein</fullName>
    </submittedName>
</protein>